<dbReference type="Gene3D" id="3.90.1010.10">
    <property type="match status" value="1"/>
</dbReference>
<dbReference type="KEGG" id="pmj:P9211_11391"/>
<dbReference type="eggNOG" id="COG2166">
    <property type="taxonomic scope" value="Bacteria"/>
</dbReference>
<dbReference type="STRING" id="93059.P9211_11391"/>
<evidence type="ECO:0000259" key="2">
    <source>
        <dbReference type="Pfam" id="PF02657"/>
    </source>
</evidence>
<proteinExistence type="inferred from homology"/>
<name>A9BB58_PROM4</name>
<dbReference type="SUPFAM" id="SSF82649">
    <property type="entry name" value="SufE/NifU"/>
    <property type="match status" value="1"/>
</dbReference>
<evidence type="ECO:0000313" key="4">
    <source>
        <dbReference type="Proteomes" id="UP000000788"/>
    </source>
</evidence>
<keyword evidence="4" id="KW-1185">Reference proteome</keyword>
<evidence type="ECO:0000256" key="1">
    <source>
        <dbReference type="ARBA" id="ARBA00010282"/>
    </source>
</evidence>
<dbReference type="AlphaFoldDB" id="A9BB58"/>
<comment type="similarity">
    <text evidence="1">Belongs to the SufE family.</text>
</comment>
<dbReference type="PANTHER" id="PTHR43597:SF5">
    <property type="entry name" value="SUFE-LIKE PROTEIN 2, CHLOROPLASTIC"/>
    <property type="match status" value="1"/>
</dbReference>
<reference evidence="3 4" key="1">
    <citation type="journal article" date="2007" name="PLoS Genet.">
        <title>Patterns and implications of gene gain and loss in the evolution of Prochlorococcus.</title>
        <authorList>
            <person name="Kettler G.C."/>
            <person name="Martiny A.C."/>
            <person name="Huang K."/>
            <person name="Zucker J."/>
            <person name="Coleman M.L."/>
            <person name="Rodrigue S."/>
            <person name="Chen F."/>
            <person name="Lapidus A."/>
            <person name="Ferriera S."/>
            <person name="Johnson J."/>
            <person name="Steglich C."/>
            <person name="Church G.M."/>
            <person name="Richardson P."/>
            <person name="Chisholm S.W."/>
        </authorList>
    </citation>
    <scope>NUCLEOTIDE SEQUENCE [LARGE SCALE GENOMIC DNA]</scope>
    <source>
        <strain evidence="4">MIT 9211</strain>
    </source>
</reference>
<dbReference type="PANTHER" id="PTHR43597">
    <property type="entry name" value="SULFUR ACCEPTOR PROTEIN CSDE"/>
    <property type="match status" value="1"/>
</dbReference>
<sequence>MGGLVKKVILKLIAQIVKLIEKHCIANVMAEETKKDFSPNFGSIELNKLVSKLQSSSDPRRKYEYLLWLAKKLPLLPEESLQESIKVKGCISQVYVLGELVDKKLRWRGYSDALITKGMLSFLIHGLDNLSPKEVLEINPIFIEETGLNTSLTPSRANGFLNIFLKMNSQAKLFL</sequence>
<feature type="domain" description="Fe-S metabolism associated" evidence="2">
    <location>
        <begin position="51"/>
        <end position="169"/>
    </location>
</feature>
<gene>
    <name evidence="3" type="ordered locus">P9211_11391</name>
</gene>
<dbReference type="EMBL" id="CP000878">
    <property type="protein sequence ID" value="ABX09070.1"/>
    <property type="molecule type" value="Genomic_DNA"/>
</dbReference>
<dbReference type="Pfam" id="PF02657">
    <property type="entry name" value="SufE"/>
    <property type="match status" value="1"/>
</dbReference>
<protein>
    <submittedName>
        <fullName evidence="3">SufE protein probably involved in Fe-S center assembly</fullName>
    </submittedName>
</protein>
<accession>A9BB58</accession>
<organism evidence="3 4">
    <name type="scientific">Prochlorococcus marinus (strain MIT 9211)</name>
    <dbReference type="NCBI Taxonomy" id="93059"/>
    <lineage>
        <taxon>Bacteria</taxon>
        <taxon>Bacillati</taxon>
        <taxon>Cyanobacteriota</taxon>
        <taxon>Cyanophyceae</taxon>
        <taxon>Synechococcales</taxon>
        <taxon>Prochlorococcaceae</taxon>
        <taxon>Prochlorococcus</taxon>
    </lineage>
</organism>
<dbReference type="InterPro" id="IPR003808">
    <property type="entry name" value="Fe-S_metab-assoc_dom"/>
</dbReference>
<dbReference type="HOGENOM" id="CLU_124502_0_1_3"/>
<evidence type="ECO:0000313" key="3">
    <source>
        <dbReference type="EMBL" id="ABX09070.1"/>
    </source>
</evidence>
<dbReference type="Proteomes" id="UP000000788">
    <property type="component" value="Chromosome"/>
</dbReference>